<feature type="domain" description="AB hydrolase-1" evidence="2">
    <location>
        <begin position="33"/>
        <end position="250"/>
    </location>
</feature>
<reference evidence="3 4" key="1">
    <citation type="submission" date="2024-06" db="EMBL/GenBank/DDBJ databases">
        <title>Genomic Encyclopedia of Type Strains, Phase IV (KMG-IV): sequencing the most valuable type-strain genomes for metagenomic binning, comparative biology and taxonomic classification.</title>
        <authorList>
            <person name="Goeker M."/>
        </authorList>
    </citation>
    <scope>NUCLEOTIDE SEQUENCE [LARGE SCALE GENOMIC DNA]</scope>
    <source>
        <strain evidence="3 4">DSM 100022</strain>
    </source>
</reference>
<dbReference type="RefSeq" id="WP_354492098.1">
    <property type="nucleotide sequence ID" value="NZ_JBEPMC010000005.1"/>
</dbReference>
<gene>
    <name evidence="3" type="ORF">ABID19_003397</name>
</gene>
<dbReference type="SUPFAM" id="SSF53474">
    <property type="entry name" value="alpha/beta-Hydrolases"/>
    <property type="match status" value="1"/>
</dbReference>
<dbReference type="EMBL" id="JBEPMC010000005">
    <property type="protein sequence ID" value="MET3580359.1"/>
    <property type="molecule type" value="Genomic_DNA"/>
</dbReference>
<dbReference type="PANTHER" id="PTHR37017">
    <property type="entry name" value="AB HYDROLASE-1 DOMAIN-CONTAINING PROTEIN-RELATED"/>
    <property type="match status" value="1"/>
</dbReference>
<dbReference type="Gene3D" id="3.40.50.1820">
    <property type="entry name" value="alpha/beta hydrolase"/>
    <property type="match status" value="1"/>
</dbReference>
<proteinExistence type="predicted"/>
<dbReference type="Proteomes" id="UP001549204">
    <property type="component" value="Unassembled WGS sequence"/>
</dbReference>
<dbReference type="Pfam" id="PF12697">
    <property type="entry name" value="Abhydrolase_6"/>
    <property type="match status" value="1"/>
</dbReference>
<dbReference type="InterPro" id="IPR000073">
    <property type="entry name" value="AB_hydrolase_1"/>
</dbReference>
<keyword evidence="4" id="KW-1185">Reference proteome</keyword>
<dbReference type="InterPro" id="IPR052897">
    <property type="entry name" value="Sec-Metab_Biosynth_Hydrolase"/>
</dbReference>
<evidence type="ECO:0000259" key="2">
    <source>
        <dbReference type="Pfam" id="PF12697"/>
    </source>
</evidence>
<comment type="caution">
    <text evidence="3">The sequence shown here is derived from an EMBL/GenBank/DDBJ whole genome shotgun (WGS) entry which is preliminary data.</text>
</comment>
<accession>A0ABV2GQB9</accession>
<dbReference type="InterPro" id="IPR029058">
    <property type="entry name" value="AB_hydrolase_fold"/>
</dbReference>
<keyword evidence="1" id="KW-0732">Signal</keyword>
<feature type="signal peptide" evidence="1">
    <location>
        <begin position="1"/>
        <end position="22"/>
    </location>
</feature>
<organism evidence="3 4">
    <name type="scientific">Mesorhizobium robiniae</name>
    <dbReference type="NCBI Taxonomy" id="559315"/>
    <lineage>
        <taxon>Bacteria</taxon>
        <taxon>Pseudomonadati</taxon>
        <taxon>Pseudomonadota</taxon>
        <taxon>Alphaproteobacteria</taxon>
        <taxon>Hyphomicrobiales</taxon>
        <taxon>Phyllobacteriaceae</taxon>
        <taxon>Mesorhizobium</taxon>
    </lineage>
</organism>
<protein>
    <submittedName>
        <fullName evidence="3">Pimeloyl-ACP methyl ester carboxylesterase</fullName>
    </submittedName>
</protein>
<name>A0ABV2GQB9_9HYPH</name>
<evidence type="ECO:0000313" key="4">
    <source>
        <dbReference type="Proteomes" id="UP001549204"/>
    </source>
</evidence>
<evidence type="ECO:0000313" key="3">
    <source>
        <dbReference type="EMBL" id="MET3580359.1"/>
    </source>
</evidence>
<evidence type="ECO:0000256" key="1">
    <source>
        <dbReference type="SAM" id="SignalP"/>
    </source>
</evidence>
<dbReference type="PANTHER" id="PTHR37017:SF11">
    <property type="entry name" value="ESTERASE_LIPASE_THIOESTERASE DOMAIN-CONTAINING PROTEIN"/>
    <property type="match status" value="1"/>
</dbReference>
<feature type="chain" id="PRO_5047065099" evidence="1">
    <location>
        <begin position="23"/>
        <end position="261"/>
    </location>
</feature>
<sequence>MQKIIRALALVYACCVSDSATAQPADHQVKPTIVLVHGAFAESSSWNGVIAELERDGFRTIAAANPLRGVASDAAAVSALIGSIHGPVVLVGHSYGGPVITEAANGKGNVKALVYVAGFAPDKGESSLTLSGQFPGSTLGEALLTVTRPDGGQDLYIQPEKFHEQFAADVPAAQASLMAATQRPVADAALAEPSGAAAWRIIPSFSIYGSADRNIPPAVMKFMAERADSVKTIVVEGASHALMVSHPAEVTSLIEEAASAE</sequence>